<sequence>MDTPATREAERPAPDTSYERLQASEEFQTLRRRYRNFAFPMTIAFLTWYLLYVLCSNYASDFMGIKLVGSINVAFVFGLLQFVSTFLIAWLYSRHADNNLDPLAEDVRSRFEEEAR</sequence>
<keyword evidence="1" id="KW-0812">Transmembrane</keyword>
<evidence type="ECO:0000313" key="5">
    <source>
        <dbReference type="Proteomes" id="UP000070188"/>
    </source>
</evidence>
<dbReference type="Proteomes" id="UP000070659">
    <property type="component" value="Unassembled WGS sequence"/>
</dbReference>
<dbReference type="InterPro" id="IPR007436">
    <property type="entry name" value="DUF485"/>
</dbReference>
<reference evidence="5" key="4">
    <citation type="submission" date="2015-04" db="EMBL/GenBank/DDBJ databases">
        <title>Physiological reanalysis, assessment of diazotrophy, and genome sequences of multiple isolates of Streptomyces thermoautotrophicus.</title>
        <authorList>
            <person name="MacKellar D.C."/>
            <person name="Lieber L."/>
            <person name="Norman J."/>
            <person name="Bolger A."/>
            <person name="Tobin C."/>
            <person name="Murray J.W."/>
            <person name="Chang R."/>
            <person name="Ford T."/>
            <person name="Nguyen P.Q."/>
            <person name="Woodward J."/>
            <person name="Permingeat H."/>
            <person name="Joshi N.S."/>
            <person name="Silver P.A."/>
            <person name="Usadel B."/>
            <person name="Rutherford A.W."/>
            <person name="Friesen M."/>
            <person name="Prell J."/>
        </authorList>
    </citation>
    <scope>NUCLEOTIDE SEQUENCE [LARGE SCALE GENOMIC DNA]</scope>
    <source>
        <strain evidence="5">H1</strain>
    </source>
</reference>
<feature type="transmembrane region" description="Helical" evidence="1">
    <location>
        <begin position="71"/>
        <end position="92"/>
    </location>
</feature>
<dbReference type="EMBL" id="JYIJ01000019">
    <property type="protein sequence ID" value="KWW97498.1"/>
    <property type="molecule type" value="Genomic_DNA"/>
</dbReference>
<dbReference type="OrthoDB" id="3543412at2"/>
<evidence type="ECO:0000256" key="1">
    <source>
        <dbReference type="SAM" id="Phobius"/>
    </source>
</evidence>
<reference evidence="4 7" key="1">
    <citation type="submission" date="2015-02" db="EMBL/GenBank/DDBJ databases">
        <title>Physiological reanalysis, assessment of diazotrophy, and genome sequences of multiple isolates of Streptomyces thermoautotrophicus.</title>
        <authorList>
            <person name="MacKellar D.C."/>
            <person name="Lieber L."/>
            <person name="Norman J."/>
            <person name="Bolger A."/>
            <person name="Tobin C."/>
            <person name="Murray J.W."/>
            <person name="Prell J."/>
        </authorList>
    </citation>
    <scope>NUCLEOTIDE SEQUENCE [LARGE SCALE GENOMIC DNA]</scope>
    <source>
        <strain evidence="4 7">UBT1</strain>
    </source>
</reference>
<feature type="transmembrane region" description="Helical" evidence="1">
    <location>
        <begin position="37"/>
        <end position="59"/>
    </location>
</feature>
<evidence type="ECO:0000313" key="4">
    <source>
        <dbReference type="EMBL" id="KWX09263.1"/>
    </source>
</evidence>
<evidence type="ECO:0000313" key="3">
    <source>
        <dbReference type="EMBL" id="KWW98797.1"/>
    </source>
</evidence>
<dbReference type="Proteomes" id="UP000070598">
    <property type="component" value="Unassembled WGS sequence"/>
</dbReference>
<dbReference type="PATRIC" id="fig|1469144.10.peg.521"/>
<comment type="caution">
    <text evidence="4">The sequence shown here is derived from an EMBL/GenBank/DDBJ whole genome shotgun (WGS) entry which is preliminary data.</text>
</comment>
<gene>
    <name evidence="3" type="ORF">LI90_426</name>
    <name evidence="2" type="ORF">TH66_17905</name>
    <name evidence="4" type="ORF">TR74_10640</name>
</gene>
<dbReference type="Pfam" id="PF04341">
    <property type="entry name" value="DUF485"/>
    <property type="match status" value="1"/>
</dbReference>
<accession>A0A132NGU1</accession>
<dbReference type="RefSeq" id="WP_066883695.1">
    <property type="nucleotide sequence ID" value="NZ_CP171739.1"/>
</dbReference>
<keyword evidence="1" id="KW-1133">Transmembrane helix</keyword>
<keyword evidence="1" id="KW-0472">Membrane</keyword>
<proteinExistence type="predicted"/>
<dbReference type="PANTHER" id="PTHR38441:SF1">
    <property type="entry name" value="MEMBRANE PROTEIN"/>
    <property type="match status" value="1"/>
</dbReference>
<reference evidence="3" key="3">
    <citation type="submission" date="2015-04" db="EMBL/GenBank/DDBJ databases">
        <title>Physiological reanalysis, assessment of diazotrophy, and genome sequences of multiple isolates of Streptomyces thermoautotrophicus.</title>
        <authorList>
            <person name="MacKellar D.C."/>
            <person name="Lieber L."/>
            <person name="Norman J."/>
            <person name="Bolger A."/>
            <person name="Tobin C."/>
            <person name="Murray J.W."/>
            <person name="Woodward J."/>
            <person name="Friesen M."/>
            <person name="Prell J."/>
        </authorList>
    </citation>
    <scope>NUCLEOTIDE SEQUENCE [LARGE SCALE GENOMIC DNA]</scope>
    <source>
        <strain evidence="3">H1</strain>
    </source>
</reference>
<organism evidence="4 6">
    <name type="scientific">Carbonactinospora thermoautotrophica</name>
    <dbReference type="NCBI Taxonomy" id="1469144"/>
    <lineage>
        <taxon>Bacteria</taxon>
        <taxon>Bacillati</taxon>
        <taxon>Actinomycetota</taxon>
        <taxon>Actinomycetes</taxon>
        <taxon>Kitasatosporales</taxon>
        <taxon>Carbonactinosporaceae</taxon>
        <taxon>Carbonactinospora</taxon>
    </lineage>
</organism>
<name>A0A132NGU1_9ACTN</name>
<dbReference type="AlphaFoldDB" id="A0A132NGU1"/>
<dbReference type="SUPFAM" id="SSF103473">
    <property type="entry name" value="MFS general substrate transporter"/>
    <property type="match status" value="1"/>
</dbReference>
<protein>
    <submittedName>
        <fullName evidence="4">Membrane protein</fullName>
    </submittedName>
</protein>
<dbReference type="PANTHER" id="PTHR38441">
    <property type="entry name" value="INTEGRAL MEMBRANE PROTEIN-RELATED"/>
    <property type="match status" value="1"/>
</dbReference>
<dbReference type="EMBL" id="JYIK01000854">
    <property type="protein sequence ID" value="KWX09263.1"/>
    <property type="molecule type" value="Genomic_DNA"/>
</dbReference>
<dbReference type="InterPro" id="IPR036259">
    <property type="entry name" value="MFS_trans_sf"/>
</dbReference>
<dbReference type="Proteomes" id="UP000070188">
    <property type="component" value="Unassembled WGS sequence"/>
</dbReference>
<evidence type="ECO:0000313" key="7">
    <source>
        <dbReference type="Proteomes" id="UP000070659"/>
    </source>
</evidence>
<evidence type="ECO:0000313" key="6">
    <source>
        <dbReference type="Proteomes" id="UP000070598"/>
    </source>
</evidence>
<dbReference type="EMBL" id="LAXD01000001">
    <property type="protein sequence ID" value="KWW98797.1"/>
    <property type="molecule type" value="Genomic_DNA"/>
</dbReference>
<evidence type="ECO:0000313" key="2">
    <source>
        <dbReference type="EMBL" id="KWW97498.1"/>
    </source>
</evidence>
<keyword evidence="5" id="KW-1185">Reference proteome</keyword>
<reference evidence="6" key="2">
    <citation type="submission" date="2015-02" db="EMBL/GenBank/DDBJ databases">
        <title>Physiological reanalysis, assessment of diazotrophy, and genome sequences of multiple isolates of Streptomyces thermoautotrophicus.</title>
        <authorList>
            <person name="MacKellar D.C."/>
            <person name="Lieber L."/>
            <person name="Norman J."/>
            <person name="Bolger A."/>
            <person name="Tobin C."/>
            <person name="Murray J.W."/>
            <person name="Friesen M."/>
            <person name="Prell J."/>
        </authorList>
    </citation>
    <scope>NUCLEOTIDE SEQUENCE [LARGE SCALE GENOMIC DNA]</scope>
    <source>
        <strain evidence="6">UBT1</strain>
    </source>
</reference>
<dbReference type="STRING" id="1469144.LI90_426"/>